<dbReference type="HOGENOM" id="CLU_072493_0_0_2"/>
<evidence type="ECO:0000259" key="2">
    <source>
        <dbReference type="Pfam" id="PF24217"/>
    </source>
</evidence>
<dbReference type="InterPro" id="IPR055859">
    <property type="entry name" value="DUF7436"/>
</dbReference>
<dbReference type="Pfam" id="PF01978">
    <property type="entry name" value="TrmB"/>
    <property type="match status" value="1"/>
</dbReference>
<organism evidence="3 4">
    <name type="scientific">Methanosarcina siciliae HI350</name>
    <dbReference type="NCBI Taxonomy" id="1434119"/>
    <lineage>
        <taxon>Archaea</taxon>
        <taxon>Methanobacteriati</taxon>
        <taxon>Methanobacteriota</taxon>
        <taxon>Stenosarchaea group</taxon>
        <taxon>Methanomicrobia</taxon>
        <taxon>Methanosarcinales</taxon>
        <taxon>Methanosarcinaceae</taxon>
        <taxon>Methanosarcina</taxon>
    </lineage>
</organism>
<evidence type="ECO:0000313" key="3">
    <source>
        <dbReference type="EMBL" id="AKB33038.1"/>
    </source>
</evidence>
<feature type="domain" description="DUF7436" evidence="2">
    <location>
        <begin position="165"/>
        <end position="321"/>
    </location>
</feature>
<evidence type="ECO:0000313" key="4">
    <source>
        <dbReference type="Proteomes" id="UP000033092"/>
    </source>
</evidence>
<dbReference type="PANTHER" id="PTHR34293">
    <property type="entry name" value="HTH-TYPE TRANSCRIPTIONAL REGULATOR TRMBL2"/>
    <property type="match status" value="1"/>
</dbReference>
<name>A0A0E3PFD2_9EURY</name>
<dbReference type="Proteomes" id="UP000033092">
    <property type="component" value="Chromosome"/>
</dbReference>
<dbReference type="InterPro" id="IPR036388">
    <property type="entry name" value="WH-like_DNA-bd_sf"/>
</dbReference>
<evidence type="ECO:0000259" key="1">
    <source>
        <dbReference type="Pfam" id="PF01978"/>
    </source>
</evidence>
<feature type="domain" description="Transcription regulator TrmB N-terminal" evidence="1">
    <location>
        <begin position="57"/>
        <end position="124"/>
    </location>
</feature>
<dbReference type="InterPro" id="IPR002831">
    <property type="entry name" value="Tscrpt_reg_TrmB_N"/>
</dbReference>
<dbReference type="Gene3D" id="1.10.10.10">
    <property type="entry name" value="Winged helix-like DNA-binding domain superfamily/Winged helix DNA-binding domain"/>
    <property type="match status" value="1"/>
</dbReference>
<protein>
    <submittedName>
        <fullName evidence="3">Transcriptional regulator, TrmB family</fullName>
    </submittedName>
</protein>
<dbReference type="AlphaFoldDB" id="A0A0E3PFD2"/>
<accession>A0A0E3PFD2</accession>
<dbReference type="KEGG" id="msz:MSSIH_2348"/>
<sequence>MSHIVLLFERMYSVSIAFNLTTSLSYGRTVVLIPLGKIIVLLYDKPKSSEIMDEKLLAKIGLNRYESSVYLTLLKQDSMEASKLSHSSKVPIGKIYEVLKALKNYELVEIQPSRPQRYRAVDPKYAFKLMYKRKEEETLNELKMLKEIFDEIERELCNDNLPQNVETVFWPDRFRNNELNEMVDSFFEKIEHEICVVIHIKYRPGRSELYDASISTFSKAYLSLVQRGIKVKILDPGSQLLPSLKELIDSIEDLSFKRYIKDLMEVRILETEYNFTITDSKITVLDIEDQFNMSRNLGMTRIYDESYAKRFKAKFDELWTKGELFSLT</sequence>
<dbReference type="EMBL" id="CP009507">
    <property type="protein sequence ID" value="AKB33038.1"/>
    <property type="molecule type" value="Genomic_DNA"/>
</dbReference>
<dbReference type="InterPro" id="IPR051797">
    <property type="entry name" value="TrmB-like"/>
</dbReference>
<dbReference type="InterPro" id="IPR036390">
    <property type="entry name" value="WH_DNA-bd_sf"/>
</dbReference>
<gene>
    <name evidence="3" type="ORF">MSSIH_2348</name>
</gene>
<dbReference type="PANTHER" id="PTHR34293:SF1">
    <property type="entry name" value="HTH-TYPE TRANSCRIPTIONAL REGULATOR TRMBL2"/>
    <property type="match status" value="1"/>
</dbReference>
<proteinExistence type="predicted"/>
<dbReference type="Pfam" id="PF24217">
    <property type="entry name" value="DUF7436"/>
    <property type="match status" value="1"/>
</dbReference>
<dbReference type="PATRIC" id="fig|1434119.4.peg.3086"/>
<reference evidence="3 4" key="1">
    <citation type="submission" date="2014-07" db="EMBL/GenBank/DDBJ databases">
        <title>Methanogenic archaea and the global carbon cycle.</title>
        <authorList>
            <person name="Henriksen J.R."/>
            <person name="Luke J."/>
            <person name="Reinhart S."/>
            <person name="Benedict M.N."/>
            <person name="Youngblut N.D."/>
            <person name="Metcalf M.E."/>
            <person name="Whitaker R.J."/>
            <person name="Metcalf W.W."/>
        </authorList>
    </citation>
    <scope>NUCLEOTIDE SEQUENCE [LARGE SCALE GENOMIC DNA]</scope>
    <source>
        <strain evidence="3 4">HI350</strain>
    </source>
</reference>
<dbReference type="SUPFAM" id="SSF46785">
    <property type="entry name" value="Winged helix' DNA-binding domain"/>
    <property type="match status" value="1"/>
</dbReference>